<dbReference type="Gene3D" id="1.10.510.10">
    <property type="entry name" value="Transferase(Phosphotransferase) domain 1"/>
    <property type="match status" value="1"/>
</dbReference>
<gene>
    <name evidence="8" type="ORF">EDS130_LOCUS6572</name>
    <name evidence="9" type="ORF">XAT740_LOCUS37161</name>
</gene>
<dbReference type="GO" id="GO:0005524">
    <property type="term" value="F:ATP binding"/>
    <property type="evidence" value="ECO:0007669"/>
    <property type="project" value="UniProtKB-KW"/>
</dbReference>
<dbReference type="PROSITE" id="PS00108">
    <property type="entry name" value="PROTEIN_KINASE_ST"/>
    <property type="match status" value="1"/>
</dbReference>
<evidence type="ECO:0000313" key="8">
    <source>
        <dbReference type="EMBL" id="CAF0835666.1"/>
    </source>
</evidence>
<feature type="compositionally biased region" description="Basic residues" evidence="6">
    <location>
        <begin position="50"/>
        <end position="64"/>
    </location>
</feature>
<dbReference type="PANTHER" id="PTHR24355">
    <property type="entry name" value="G PROTEIN-COUPLED RECEPTOR KINASE/RIBOSOMAL PROTEIN S6 KINASE"/>
    <property type="match status" value="1"/>
</dbReference>
<dbReference type="InterPro" id="IPR045270">
    <property type="entry name" value="STKc_AGC"/>
</dbReference>
<keyword evidence="2" id="KW-0808">Transferase</keyword>
<dbReference type="InterPro" id="IPR000719">
    <property type="entry name" value="Prot_kinase_dom"/>
</dbReference>
<keyword evidence="10" id="KW-1185">Reference proteome</keyword>
<dbReference type="InterPro" id="IPR011009">
    <property type="entry name" value="Kinase-like_dom_sf"/>
</dbReference>
<dbReference type="SUPFAM" id="SSF56112">
    <property type="entry name" value="Protein kinase-like (PK-like)"/>
    <property type="match status" value="1"/>
</dbReference>
<sequence>MGNKNTSPHLINSSSINGYDNHRPFQQHNLTNNDDTDNSCETSSYQSSNGKKHGPSPRFRRRRDTRQSPLDKKGKKLQSASSHLNVSLQSFGDRTISLFSRSFNFLQQSNSSSPLCETQQKHDNYREYPPGSHSGVYRNQSRRKYQTSSLRNPYRRSSTNFPVRGHEAMFLPEFSIKGKVTEADFEVIDIIARGAFGNVIKVSCNHNKQVYAMKIMSKSQIVKDNAVQQVKDEVTIAQSCLSNSFIVHTHHYWQSRRFLYIITDYVENGELLSLWLRIRRFPEMIVKIYIAQVAMVLDYLHNKGIIYRDVKMENILLDEHGNIKMIDFGLSKWLPMGQRTTTICGTLQYIAPEVLSVRPYDHRVDWWSLGILMYACLFGEYPVSATKDHISMANKVLNHKFHFPLNGLDSKTDIKELLDHLLEKNPNQRLCSLDELRQTSFMSTISFDRIYSKSYFPIAILMNTKTEWHNELKAHYGYQGKSQINDNGNVYHSSPSSSRQTFYENLNNNLSTK</sequence>
<feature type="domain" description="Protein kinase" evidence="7">
    <location>
        <begin position="185"/>
        <end position="442"/>
    </location>
</feature>
<accession>A0A813V142</accession>
<organism evidence="8 11">
    <name type="scientific">Adineta ricciae</name>
    <name type="common">Rotifer</name>
    <dbReference type="NCBI Taxonomy" id="249248"/>
    <lineage>
        <taxon>Eukaryota</taxon>
        <taxon>Metazoa</taxon>
        <taxon>Spiralia</taxon>
        <taxon>Gnathifera</taxon>
        <taxon>Rotifera</taxon>
        <taxon>Eurotatoria</taxon>
        <taxon>Bdelloidea</taxon>
        <taxon>Adinetida</taxon>
        <taxon>Adinetidae</taxon>
        <taxon>Adineta</taxon>
    </lineage>
</organism>
<name>A0A813V142_ADIRI</name>
<dbReference type="InterPro" id="IPR008271">
    <property type="entry name" value="Ser/Thr_kinase_AS"/>
</dbReference>
<feature type="compositionally biased region" description="Polar residues" evidence="6">
    <location>
        <begin position="1"/>
        <end position="49"/>
    </location>
</feature>
<dbReference type="GO" id="GO:0004674">
    <property type="term" value="F:protein serine/threonine kinase activity"/>
    <property type="evidence" value="ECO:0007669"/>
    <property type="project" value="UniProtKB-KW"/>
</dbReference>
<dbReference type="PROSITE" id="PS50011">
    <property type="entry name" value="PROTEIN_KINASE_DOM"/>
    <property type="match status" value="1"/>
</dbReference>
<dbReference type="OrthoDB" id="3205605at2759"/>
<dbReference type="Pfam" id="PF00069">
    <property type="entry name" value="Pkinase"/>
    <property type="match status" value="1"/>
</dbReference>
<dbReference type="Proteomes" id="UP000663828">
    <property type="component" value="Unassembled WGS sequence"/>
</dbReference>
<keyword evidence="4" id="KW-0418">Kinase</keyword>
<evidence type="ECO:0000313" key="9">
    <source>
        <dbReference type="EMBL" id="CAF1456126.1"/>
    </source>
</evidence>
<protein>
    <recommendedName>
        <fullName evidence="7">Protein kinase domain-containing protein</fullName>
    </recommendedName>
</protein>
<keyword evidence="3" id="KW-0547">Nucleotide-binding</keyword>
<proteinExistence type="predicted"/>
<feature type="compositionally biased region" description="Polar residues" evidence="6">
    <location>
        <begin position="146"/>
        <end position="158"/>
    </location>
</feature>
<evidence type="ECO:0000313" key="11">
    <source>
        <dbReference type="Proteomes" id="UP000663852"/>
    </source>
</evidence>
<evidence type="ECO:0000256" key="3">
    <source>
        <dbReference type="ARBA" id="ARBA00022741"/>
    </source>
</evidence>
<dbReference type="SMART" id="SM00220">
    <property type="entry name" value="S_TKc"/>
    <property type="match status" value="1"/>
</dbReference>
<reference evidence="8" key="1">
    <citation type="submission" date="2021-02" db="EMBL/GenBank/DDBJ databases">
        <authorList>
            <person name="Nowell W R."/>
        </authorList>
    </citation>
    <scope>NUCLEOTIDE SEQUENCE</scope>
</reference>
<dbReference type="EMBL" id="CAJNOR010003881">
    <property type="protein sequence ID" value="CAF1456126.1"/>
    <property type="molecule type" value="Genomic_DNA"/>
</dbReference>
<dbReference type="AlphaFoldDB" id="A0A813V142"/>
<dbReference type="EMBL" id="CAJNOJ010000019">
    <property type="protein sequence ID" value="CAF0835666.1"/>
    <property type="molecule type" value="Genomic_DNA"/>
</dbReference>
<evidence type="ECO:0000256" key="6">
    <source>
        <dbReference type="SAM" id="MobiDB-lite"/>
    </source>
</evidence>
<keyword evidence="1" id="KW-0723">Serine/threonine-protein kinase</keyword>
<feature type="region of interest" description="Disordered" evidence="6">
    <location>
        <begin position="487"/>
        <end position="513"/>
    </location>
</feature>
<comment type="caution">
    <text evidence="8">The sequence shown here is derived from an EMBL/GenBank/DDBJ whole genome shotgun (WGS) entry which is preliminary data.</text>
</comment>
<keyword evidence="5" id="KW-0067">ATP-binding</keyword>
<evidence type="ECO:0000313" key="10">
    <source>
        <dbReference type="Proteomes" id="UP000663828"/>
    </source>
</evidence>
<evidence type="ECO:0000256" key="5">
    <source>
        <dbReference type="ARBA" id="ARBA00022840"/>
    </source>
</evidence>
<evidence type="ECO:0000256" key="1">
    <source>
        <dbReference type="ARBA" id="ARBA00022527"/>
    </source>
</evidence>
<evidence type="ECO:0000256" key="2">
    <source>
        <dbReference type="ARBA" id="ARBA00022679"/>
    </source>
</evidence>
<dbReference type="Gene3D" id="3.30.200.20">
    <property type="entry name" value="Phosphorylase Kinase, domain 1"/>
    <property type="match status" value="1"/>
</dbReference>
<feature type="region of interest" description="Disordered" evidence="6">
    <location>
        <begin position="1"/>
        <end position="82"/>
    </location>
</feature>
<dbReference type="PANTHER" id="PTHR24355:SF1">
    <property type="entry name" value="RIBOSOMAL PROTEIN S6 KINASE-RELATED PROTEIN"/>
    <property type="match status" value="1"/>
</dbReference>
<feature type="region of interest" description="Disordered" evidence="6">
    <location>
        <begin position="110"/>
        <end position="158"/>
    </location>
</feature>
<dbReference type="CDD" id="cd05123">
    <property type="entry name" value="STKc_AGC"/>
    <property type="match status" value="1"/>
</dbReference>
<dbReference type="Proteomes" id="UP000663852">
    <property type="component" value="Unassembled WGS sequence"/>
</dbReference>
<evidence type="ECO:0000256" key="4">
    <source>
        <dbReference type="ARBA" id="ARBA00022777"/>
    </source>
</evidence>
<evidence type="ECO:0000259" key="7">
    <source>
        <dbReference type="PROSITE" id="PS50011"/>
    </source>
</evidence>